<evidence type="ECO:0000256" key="5">
    <source>
        <dbReference type="ARBA" id="ARBA00023136"/>
    </source>
</evidence>
<dbReference type="InterPro" id="IPR008969">
    <property type="entry name" value="CarboxyPept-like_regulatory"/>
</dbReference>
<comment type="subcellular location">
    <subcellularLocation>
        <location evidence="1 7">Cell outer membrane</location>
        <topology evidence="1 7">Multi-pass membrane protein</topology>
    </subcellularLocation>
</comment>
<keyword evidence="8" id="KW-1133">Transmembrane helix</keyword>
<evidence type="ECO:0000313" key="11">
    <source>
        <dbReference type="Proteomes" id="UP000308181"/>
    </source>
</evidence>
<dbReference type="InterPro" id="IPR037066">
    <property type="entry name" value="Plug_dom_sf"/>
</dbReference>
<dbReference type="NCBIfam" id="TIGR04056">
    <property type="entry name" value="OMP_RagA_SusC"/>
    <property type="match status" value="1"/>
</dbReference>
<comment type="caution">
    <text evidence="10">The sequence shown here is derived from an EMBL/GenBank/DDBJ whole genome shotgun (WGS) entry which is preliminary data.</text>
</comment>
<sequence>MKSIVFNSKSLGLKVYLLNIIFLFFSVPLNIFANNNVEILKGVDIRISGVVKGDNGETLPGASVTIKGTSKGAITDVEGRFVINVPSEQSILVISFAGMELKEVVVGQNVNLEIQLKSSNKNLDEVIVVGYGTVKKGDLTGSVASIKGDKITQVSSGSFETLLQGRVSGLTVINNNNDNPQGGSTVRIRGVSSINGSNAPLVVLDGIPLGDAGNLNAINPNIISSIEVLKDASATAIYGSRGANGVIMITTKRGTEGTSNVWFNQKNSFGFFSNELDYWRNPLDMAILENESYENAGVEPRYIGKKDQLGTYYPSITELKNNDWPYQTNWSDYIFRKASVTQDYNLGVEGGSQKDHYYVSLGYYKGQGMQIDDDYNKLSLDLSYDHNVAKTLVIRSRTGFYRGKRNVNYGMDYTRNPLFPVLNGDGSYYKMFDTDYGNPLALTNERTNKGENLDGYAQLQADWDILPDLKFVLRGNARSGMGNTYYFNPVKYTVSGDRFNGDGGIGASNYLNVTSDAYLTYTKKLKGSHDFSVMLGSTIENSVSKGVSTVGQGFSNTVLREENLGGADKQIVGSYRTESVLMSGFARLNYTFKNKYLFTFTGRADGSSKFGTNNKWGFFPSGALSWKLIEEDFIKNLNVFDQLKIRTSYGISGNQGISPYQSISQYGQDFYYLNGEEYIIYGVGREIGREGEGNRYVQWGGMASKDLRWEKTAQLDLGLDMSFFKSRLNLVFDYYHKITTDLLRRQFLNPSTGFDRVWTNDGEILNKGIELSLDANVITKGDLKFNAGLVFNANRNKVVSIGSKSSSGYSEVNGLKYEAYGSGVLNDAFLNVLAIGYPVNSFYGYQVNGIIQDMPDNPTKTNRPGEFNYVGLKADGTLDPNARTIIGDPNPDFTAGLNLQFTYKKGLDLAIQFYTVYGNDIFSTRKLNGIAYTADRWTPENPNNLRPSLRADRQYYASSWFVEDGSFLRVQNVTLGYTFSPKQIRKLQGARLYFNINNPFTFSNVSEFDPETSEDGRGSAPYSRISTFTTGLEIKF</sequence>
<evidence type="ECO:0000259" key="9">
    <source>
        <dbReference type="Pfam" id="PF07715"/>
    </source>
</evidence>
<evidence type="ECO:0000256" key="7">
    <source>
        <dbReference type="PROSITE-ProRule" id="PRU01360"/>
    </source>
</evidence>
<evidence type="ECO:0000313" key="10">
    <source>
        <dbReference type="EMBL" id="TKB96375.1"/>
    </source>
</evidence>
<dbReference type="Pfam" id="PF13715">
    <property type="entry name" value="CarbopepD_reg_2"/>
    <property type="match status" value="1"/>
</dbReference>
<gene>
    <name evidence="10" type="ORF">FA046_14445</name>
</gene>
<keyword evidence="11" id="KW-1185">Reference proteome</keyword>
<dbReference type="InterPro" id="IPR023997">
    <property type="entry name" value="TonB-dep_OMP_SusC/RagA_CS"/>
</dbReference>
<dbReference type="PROSITE" id="PS52016">
    <property type="entry name" value="TONB_DEPENDENT_REC_3"/>
    <property type="match status" value="1"/>
</dbReference>
<evidence type="ECO:0000256" key="6">
    <source>
        <dbReference type="ARBA" id="ARBA00023237"/>
    </source>
</evidence>
<evidence type="ECO:0000256" key="8">
    <source>
        <dbReference type="SAM" id="Phobius"/>
    </source>
</evidence>
<keyword evidence="10" id="KW-0675">Receptor</keyword>
<comment type="similarity">
    <text evidence="7">Belongs to the TonB-dependent receptor family.</text>
</comment>
<dbReference type="EMBL" id="SWBP01000005">
    <property type="protein sequence ID" value="TKB96375.1"/>
    <property type="molecule type" value="Genomic_DNA"/>
</dbReference>
<keyword evidence="2 7" id="KW-0813">Transport</keyword>
<evidence type="ECO:0000256" key="4">
    <source>
        <dbReference type="ARBA" id="ARBA00022692"/>
    </source>
</evidence>
<dbReference type="AlphaFoldDB" id="A0A4U1BVJ4"/>
<evidence type="ECO:0000256" key="2">
    <source>
        <dbReference type="ARBA" id="ARBA00022448"/>
    </source>
</evidence>
<dbReference type="InterPro" id="IPR039426">
    <property type="entry name" value="TonB-dep_rcpt-like"/>
</dbReference>
<feature type="transmembrane region" description="Helical" evidence="8">
    <location>
        <begin position="12"/>
        <end position="33"/>
    </location>
</feature>
<keyword evidence="6 7" id="KW-0998">Cell outer membrane</keyword>
<dbReference type="Gene3D" id="2.60.40.1120">
    <property type="entry name" value="Carboxypeptidase-like, regulatory domain"/>
    <property type="match status" value="1"/>
</dbReference>
<dbReference type="Gene3D" id="2.40.170.20">
    <property type="entry name" value="TonB-dependent receptor, beta-barrel domain"/>
    <property type="match status" value="1"/>
</dbReference>
<dbReference type="GO" id="GO:0009279">
    <property type="term" value="C:cell outer membrane"/>
    <property type="evidence" value="ECO:0007669"/>
    <property type="project" value="UniProtKB-SubCell"/>
</dbReference>
<dbReference type="OrthoDB" id="9768177at2"/>
<keyword evidence="5 7" id="KW-0472">Membrane</keyword>
<dbReference type="Pfam" id="PF07715">
    <property type="entry name" value="Plug"/>
    <property type="match status" value="1"/>
</dbReference>
<dbReference type="SUPFAM" id="SSF49464">
    <property type="entry name" value="Carboxypeptidase regulatory domain-like"/>
    <property type="match status" value="1"/>
</dbReference>
<dbReference type="NCBIfam" id="TIGR04057">
    <property type="entry name" value="SusC_RagA_signa"/>
    <property type="match status" value="1"/>
</dbReference>
<feature type="domain" description="TonB-dependent receptor plug" evidence="9">
    <location>
        <begin position="136"/>
        <end position="246"/>
    </location>
</feature>
<dbReference type="Gene3D" id="2.170.130.10">
    <property type="entry name" value="TonB-dependent receptor, plug domain"/>
    <property type="match status" value="1"/>
</dbReference>
<reference evidence="10 11" key="1">
    <citation type="submission" date="2019-04" db="EMBL/GenBank/DDBJ databases">
        <title>Pedobacter sp. AR-3-17 sp. nov., isolated from Arctic soil.</title>
        <authorList>
            <person name="Dahal R.H."/>
            <person name="Kim D.-U."/>
        </authorList>
    </citation>
    <scope>NUCLEOTIDE SEQUENCE [LARGE SCALE GENOMIC DNA]</scope>
    <source>
        <strain evidence="10 11">AR-3-17</strain>
    </source>
</reference>
<dbReference type="SUPFAM" id="SSF56935">
    <property type="entry name" value="Porins"/>
    <property type="match status" value="1"/>
</dbReference>
<evidence type="ECO:0000256" key="1">
    <source>
        <dbReference type="ARBA" id="ARBA00004571"/>
    </source>
</evidence>
<dbReference type="Proteomes" id="UP000308181">
    <property type="component" value="Unassembled WGS sequence"/>
</dbReference>
<accession>A0A4U1BVJ4</accession>
<keyword evidence="3 7" id="KW-1134">Transmembrane beta strand</keyword>
<proteinExistence type="inferred from homology"/>
<protein>
    <submittedName>
        <fullName evidence="10">TonB-dependent receptor</fullName>
    </submittedName>
</protein>
<keyword evidence="4 7" id="KW-0812">Transmembrane</keyword>
<dbReference type="InterPro" id="IPR012910">
    <property type="entry name" value="Plug_dom"/>
</dbReference>
<dbReference type="InterPro" id="IPR023996">
    <property type="entry name" value="TonB-dep_OMP_SusC/RagA"/>
</dbReference>
<name>A0A4U1BVJ4_9SPHI</name>
<evidence type="ECO:0000256" key="3">
    <source>
        <dbReference type="ARBA" id="ARBA00022452"/>
    </source>
</evidence>
<organism evidence="10 11">
    <name type="scientific">Pedobacter cryophilus</name>
    <dbReference type="NCBI Taxonomy" id="2571271"/>
    <lineage>
        <taxon>Bacteria</taxon>
        <taxon>Pseudomonadati</taxon>
        <taxon>Bacteroidota</taxon>
        <taxon>Sphingobacteriia</taxon>
        <taxon>Sphingobacteriales</taxon>
        <taxon>Sphingobacteriaceae</taxon>
        <taxon>Pedobacter</taxon>
    </lineage>
</organism>
<dbReference type="InterPro" id="IPR036942">
    <property type="entry name" value="Beta-barrel_TonB_sf"/>
</dbReference>